<dbReference type="AlphaFoldDB" id="A0AAE0VZH3"/>
<organism evidence="3 4">
    <name type="scientific">Potamilus streckersoni</name>
    <dbReference type="NCBI Taxonomy" id="2493646"/>
    <lineage>
        <taxon>Eukaryota</taxon>
        <taxon>Metazoa</taxon>
        <taxon>Spiralia</taxon>
        <taxon>Lophotrochozoa</taxon>
        <taxon>Mollusca</taxon>
        <taxon>Bivalvia</taxon>
        <taxon>Autobranchia</taxon>
        <taxon>Heteroconchia</taxon>
        <taxon>Palaeoheterodonta</taxon>
        <taxon>Unionida</taxon>
        <taxon>Unionoidea</taxon>
        <taxon>Unionidae</taxon>
        <taxon>Ambleminae</taxon>
        <taxon>Lampsilini</taxon>
        <taxon>Potamilus</taxon>
    </lineage>
</organism>
<dbReference type="InterPro" id="IPR055470">
    <property type="entry name" value="DUF7042"/>
</dbReference>
<comment type="caution">
    <text evidence="3">The sequence shown here is derived from an EMBL/GenBank/DDBJ whole genome shotgun (WGS) entry which is preliminary data.</text>
</comment>
<reference evidence="3" key="1">
    <citation type="journal article" date="2021" name="Genome Biol. Evol.">
        <title>A High-Quality Reference Genome for a Parasitic Bivalve with Doubly Uniparental Inheritance (Bivalvia: Unionida).</title>
        <authorList>
            <person name="Smith C.H."/>
        </authorList>
    </citation>
    <scope>NUCLEOTIDE SEQUENCE</scope>
    <source>
        <strain evidence="3">CHS0354</strain>
    </source>
</reference>
<dbReference type="Pfam" id="PF23070">
    <property type="entry name" value="DUF7043"/>
    <property type="match status" value="2"/>
</dbReference>
<feature type="domain" description="DUF7043" evidence="2">
    <location>
        <begin position="38"/>
        <end position="151"/>
    </location>
</feature>
<sequence length="678" mass="78978">MVLLWPPLPPFKVFKVCNVYQFPVLILLLAAIMTQVLGCQFPSYMQTTGTEPSWHVIYPEHTIAAHFKDSVMMYTECDKNNKVCTDYERTCYRKYGNGTYLVKQVIKSQIYKYEDYTYQCMQFLPRSRNVVQLKISKLQSSISSSLCQDNFLLLDQYPMISKELYHEKTSCPFSGGYDFQLYEPDNPSSPICDDILLPLRVESDCLDNEGLYFYFRRGHCIESYTDIDVDSVIKLQCMAMWEQDDQIFSVVRRDGKFETWCIKARMKDNNPLEVVISFSGGCSSFKHRHIGKTLILQDFKRHYVEGVCADEAPLCRYERKFCSTSARHKCKLTCSLCRPEDEDKPCTFPTTFHGKWESFVSSKEKFLFIGNTSFNTELDKMNWTCVQTKNSESMRKRVLKLKFENGCYPRYMCLDLQLPSISVLRYRTGTQLIWPIDSLDEVCQDRQFEFRQIDSNHEFEVPASRPWLYFVRENPTFVSCALPWYIPKTMPFEMFDRLGKAIEKGCMLSGVFAPSHILQMSYLQHGVVSRYNTFQCLASLKFIEEDDVLITKNQLSGDYIRWTFLVDDQRKVIIYLHEGNGFLDSPNRQTFYETSLAMIIKSENVTWCSSAKATILQTLFVESDRKRALRPSNTASSPSVNNSSPKMMPVVIHIVFLIILKFITANNVRNVKYLHYSF</sequence>
<reference evidence="3" key="2">
    <citation type="journal article" date="2021" name="Genome Biol. Evol.">
        <title>Developing a high-quality reference genome for a parasitic bivalve with doubly uniparental inheritance (Bivalvia: Unionida).</title>
        <authorList>
            <person name="Smith C.H."/>
        </authorList>
    </citation>
    <scope>NUCLEOTIDE SEQUENCE</scope>
    <source>
        <strain evidence="3">CHS0354</strain>
        <tissue evidence="3">Mantle</tissue>
    </source>
</reference>
<evidence type="ECO:0000313" key="3">
    <source>
        <dbReference type="EMBL" id="KAK3594765.1"/>
    </source>
</evidence>
<evidence type="ECO:0000259" key="1">
    <source>
        <dbReference type="Pfam" id="PF23069"/>
    </source>
</evidence>
<dbReference type="Pfam" id="PF23069">
    <property type="entry name" value="DUF7042"/>
    <property type="match status" value="1"/>
</dbReference>
<evidence type="ECO:0000259" key="2">
    <source>
        <dbReference type="Pfam" id="PF23070"/>
    </source>
</evidence>
<dbReference type="PANTHER" id="PTHR22255">
    <property type="entry name" value="LP06548P"/>
    <property type="match status" value="1"/>
</dbReference>
<dbReference type="InterPro" id="IPR055471">
    <property type="entry name" value="DUF7043"/>
</dbReference>
<name>A0AAE0VZH3_9BIVA</name>
<dbReference type="Proteomes" id="UP001195483">
    <property type="component" value="Unassembled WGS sequence"/>
</dbReference>
<protein>
    <submittedName>
        <fullName evidence="3">Uncharacterized protein</fullName>
    </submittedName>
</protein>
<reference evidence="3" key="3">
    <citation type="submission" date="2023-05" db="EMBL/GenBank/DDBJ databases">
        <authorList>
            <person name="Smith C.H."/>
        </authorList>
    </citation>
    <scope>NUCLEOTIDE SEQUENCE</scope>
    <source>
        <strain evidence="3">CHS0354</strain>
        <tissue evidence="3">Mantle</tissue>
    </source>
</reference>
<proteinExistence type="predicted"/>
<feature type="domain" description="DUF7042" evidence="1">
    <location>
        <begin position="168"/>
        <end position="287"/>
    </location>
</feature>
<keyword evidence="4" id="KW-1185">Reference proteome</keyword>
<accession>A0AAE0VZH3</accession>
<evidence type="ECO:0000313" key="4">
    <source>
        <dbReference type="Proteomes" id="UP001195483"/>
    </source>
</evidence>
<feature type="domain" description="DUF7043" evidence="2">
    <location>
        <begin position="344"/>
        <end position="450"/>
    </location>
</feature>
<dbReference type="EMBL" id="JAEAOA010001828">
    <property type="protein sequence ID" value="KAK3594765.1"/>
    <property type="molecule type" value="Genomic_DNA"/>
</dbReference>
<dbReference type="PANTHER" id="PTHR22255:SF9">
    <property type="entry name" value="LP06548P"/>
    <property type="match status" value="1"/>
</dbReference>
<gene>
    <name evidence="3" type="ORF">CHS0354_030704</name>
</gene>